<organism evidence="1 2">
    <name type="scientific">Nyssa sinensis</name>
    <dbReference type="NCBI Taxonomy" id="561372"/>
    <lineage>
        <taxon>Eukaryota</taxon>
        <taxon>Viridiplantae</taxon>
        <taxon>Streptophyta</taxon>
        <taxon>Embryophyta</taxon>
        <taxon>Tracheophyta</taxon>
        <taxon>Spermatophyta</taxon>
        <taxon>Magnoliopsida</taxon>
        <taxon>eudicotyledons</taxon>
        <taxon>Gunneridae</taxon>
        <taxon>Pentapetalae</taxon>
        <taxon>asterids</taxon>
        <taxon>Cornales</taxon>
        <taxon>Nyssaceae</taxon>
        <taxon>Nyssa</taxon>
    </lineage>
</organism>
<gene>
    <name evidence="1" type="ORF">F0562_034849</name>
</gene>
<proteinExistence type="predicted"/>
<name>A0A5J5ACE2_9ASTE</name>
<reference evidence="1 2" key="1">
    <citation type="submission" date="2019-09" db="EMBL/GenBank/DDBJ databases">
        <title>A chromosome-level genome assembly of the Chinese tupelo Nyssa sinensis.</title>
        <authorList>
            <person name="Yang X."/>
            <person name="Kang M."/>
            <person name="Yang Y."/>
            <person name="Xiong H."/>
            <person name="Wang M."/>
            <person name="Zhang Z."/>
            <person name="Wang Z."/>
            <person name="Wu H."/>
            <person name="Ma T."/>
            <person name="Liu J."/>
            <person name="Xi Z."/>
        </authorList>
    </citation>
    <scope>NUCLEOTIDE SEQUENCE [LARGE SCALE GENOMIC DNA]</scope>
    <source>
        <strain evidence="1">J267</strain>
        <tissue evidence="1">Leaf</tissue>
    </source>
</reference>
<dbReference type="EMBL" id="CM018045">
    <property type="protein sequence ID" value="KAA8527436.1"/>
    <property type="molecule type" value="Genomic_DNA"/>
</dbReference>
<dbReference type="AlphaFoldDB" id="A0A5J5ACE2"/>
<evidence type="ECO:0000313" key="2">
    <source>
        <dbReference type="Proteomes" id="UP000325577"/>
    </source>
</evidence>
<accession>A0A5J5ACE2</accession>
<keyword evidence="2" id="KW-1185">Reference proteome</keyword>
<dbReference type="Proteomes" id="UP000325577">
    <property type="component" value="Linkage Group LG21"/>
</dbReference>
<sequence>MLMVIRLLKLESPALWLLSFINFTPSVSELRIVVTSRIAVCCFSISTNGPEELISVREFMKITCIVSIMVVLKVLHEIGPVFSGTQDQRPCIPCCLPACASE</sequence>
<protein>
    <submittedName>
        <fullName evidence="1">Uncharacterized protein</fullName>
    </submittedName>
</protein>
<evidence type="ECO:0000313" key="1">
    <source>
        <dbReference type="EMBL" id="KAA8527436.1"/>
    </source>
</evidence>